<evidence type="ECO:0000256" key="5">
    <source>
        <dbReference type="ARBA" id="ARBA00022729"/>
    </source>
</evidence>
<evidence type="ECO:0000256" key="9">
    <source>
        <dbReference type="SAM" id="MobiDB-lite"/>
    </source>
</evidence>
<feature type="chain" id="PRO_5019434318" evidence="10">
    <location>
        <begin position="33"/>
        <end position="201"/>
    </location>
</feature>
<evidence type="ECO:0000256" key="4">
    <source>
        <dbReference type="ARBA" id="ARBA00022622"/>
    </source>
</evidence>
<keyword evidence="4" id="KW-0336">GPI-anchor</keyword>
<keyword evidence="7" id="KW-0325">Glycoprotein</keyword>
<organism evidence="12 13">
    <name type="scientific">Vitis vinifera</name>
    <name type="common">Grape</name>
    <dbReference type="NCBI Taxonomy" id="29760"/>
    <lineage>
        <taxon>Eukaryota</taxon>
        <taxon>Viridiplantae</taxon>
        <taxon>Streptophyta</taxon>
        <taxon>Embryophyta</taxon>
        <taxon>Tracheophyta</taxon>
        <taxon>Spermatophyta</taxon>
        <taxon>Magnoliopsida</taxon>
        <taxon>eudicotyledons</taxon>
        <taxon>Gunneridae</taxon>
        <taxon>Pentapetalae</taxon>
        <taxon>rosids</taxon>
        <taxon>Vitales</taxon>
        <taxon>Vitaceae</taxon>
        <taxon>Viteae</taxon>
        <taxon>Vitis</taxon>
    </lineage>
</organism>
<sequence>MEAMKKKMRLPDRWFLVFMISLSALISGSAGAASLADQCANEFTKVSECLSFATGKAATPTKDCCSAVSEIRESKPVCLCYFIQQTHNGSAEVKSLGIQEAKLLQLPSDCKLANASLSDCPKLLNISASSPDYSIFTSNSTSTAPASTSTGTSSGAKDDESNADMYAPSLAGTMAIAVAIFFSMLSQQGLPPQAGEGFFFG</sequence>
<evidence type="ECO:0000256" key="2">
    <source>
        <dbReference type="ARBA" id="ARBA00009748"/>
    </source>
</evidence>
<evidence type="ECO:0000256" key="10">
    <source>
        <dbReference type="SAM" id="SignalP"/>
    </source>
</evidence>
<keyword evidence="4" id="KW-0472">Membrane</keyword>
<keyword evidence="3" id="KW-1003">Cell membrane</keyword>
<dbReference type="InterPro" id="IPR036312">
    <property type="entry name" value="Bifun_inhib/LTP/seed_sf"/>
</dbReference>
<dbReference type="GO" id="GO:0098552">
    <property type="term" value="C:side of membrane"/>
    <property type="evidence" value="ECO:0007669"/>
    <property type="project" value="UniProtKB-KW"/>
</dbReference>
<dbReference type="Proteomes" id="UP000288805">
    <property type="component" value="Unassembled WGS sequence"/>
</dbReference>
<protein>
    <submittedName>
        <fullName evidence="12">Non-specific lipid transfer protein GPI-anchored 1</fullName>
    </submittedName>
</protein>
<keyword evidence="6" id="KW-1015">Disulfide bond</keyword>
<dbReference type="SUPFAM" id="SSF47699">
    <property type="entry name" value="Bifunctional inhibitor/lipid-transfer protein/seed storage 2S albumin"/>
    <property type="match status" value="1"/>
</dbReference>
<evidence type="ECO:0000256" key="6">
    <source>
        <dbReference type="ARBA" id="ARBA00023157"/>
    </source>
</evidence>
<comment type="subcellular location">
    <subcellularLocation>
        <location evidence="1">Cell membrane</location>
        <topology evidence="1">Lipid-anchor</topology>
        <topology evidence="1">GPI-anchor</topology>
    </subcellularLocation>
</comment>
<dbReference type="InterPro" id="IPR016140">
    <property type="entry name" value="Bifunc_inhib/LTP/seed_store"/>
</dbReference>
<comment type="similarity">
    <text evidence="2">Belongs to the plant LTP family.</text>
</comment>
<dbReference type="AlphaFoldDB" id="A0A438IRM5"/>
<dbReference type="EMBL" id="QGNW01000088">
    <property type="protein sequence ID" value="RVW99331.1"/>
    <property type="molecule type" value="Genomic_DNA"/>
</dbReference>
<evidence type="ECO:0000256" key="1">
    <source>
        <dbReference type="ARBA" id="ARBA00004609"/>
    </source>
</evidence>
<dbReference type="Gene3D" id="1.10.110.10">
    <property type="entry name" value="Plant lipid-transfer and hydrophobic proteins"/>
    <property type="match status" value="1"/>
</dbReference>
<keyword evidence="8" id="KW-0449">Lipoprotein</keyword>
<evidence type="ECO:0000313" key="12">
    <source>
        <dbReference type="EMBL" id="RVW99331.1"/>
    </source>
</evidence>
<feature type="region of interest" description="Disordered" evidence="9">
    <location>
        <begin position="138"/>
        <end position="161"/>
    </location>
</feature>
<dbReference type="InterPro" id="IPR043325">
    <property type="entry name" value="LTSS"/>
</dbReference>
<feature type="domain" description="Bifunctional inhibitor/plant lipid transfer protein/seed storage helical" evidence="11">
    <location>
        <begin position="39"/>
        <end position="120"/>
    </location>
</feature>
<accession>A0A438IRM5</accession>
<evidence type="ECO:0000259" key="11">
    <source>
        <dbReference type="SMART" id="SM00499"/>
    </source>
</evidence>
<comment type="caution">
    <text evidence="12">The sequence shown here is derived from an EMBL/GenBank/DDBJ whole genome shotgun (WGS) entry which is preliminary data.</text>
</comment>
<name>A0A438IRM5_VITVI</name>
<dbReference type="GO" id="GO:0005886">
    <property type="term" value="C:plasma membrane"/>
    <property type="evidence" value="ECO:0007669"/>
    <property type="project" value="UniProtKB-SubCell"/>
</dbReference>
<dbReference type="Pfam" id="PF14368">
    <property type="entry name" value="LTP_2"/>
    <property type="match status" value="1"/>
</dbReference>
<gene>
    <name evidence="12" type="primary">LTPG1_1</name>
    <name evidence="12" type="ORF">CK203_030689</name>
</gene>
<dbReference type="PANTHER" id="PTHR33044">
    <property type="entry name" value="BIFUNCTIONAL INHIBITOR/LIPID-TRANSFER PROTEIN/SEED STORAGE 2S ALBUMIN SUPERFAMILY PROTEIN-RELATED"/>
    <property type="match status" value="1"/>
</dbReference>
<proteinExistence type="inferred from homology"/>
<evidence type="ECO:0000256" key="7">
    <source>
        <dbReference type="ARBA" id="ARBA00023180"/>
    </source>
</evidence>
<evidence type="ECO:0000313" key="13">
    <source>
        <dbReference type="Proteomes" id="UP000288805"/>
    </source>
</evidence>
<dbReference type="SMART" id="SM00499">
    <property type="entry name" value="AAI"/>
    <property type="match status" value="1"/>
</dbReference>
<feature type="compositionally biased region" description="Low complexity" evidence="9">
    <location>
        <begin position="138"/>
        <end position="155"/>
    </location>
</feature>
<evidence type="ECO:0000256" key="8">
    <source>
        <dbReference type="ARBA" id="ARBA00023288"/>
    </source>
</evidence>
<reference evidence="12 13" key="1">
    <citation type="journal article" date="2018" name="PLoS Genet.">
        <title>Population sequencing reveals clonal diversity and ancestral inbreeding in the grapevine cultivar Chardonnay.</title>
        <authorList>
            <person name="Roach M.J."/>
            <person name="Johnson D.L."/>
            <person name="Bohlmann J."/>
            <person name="van Vuuren H.J."/>
            <person name="Jones S.J."/>
            <person name="Pretorius I.S."/>
            <person name="Schmidt S.A."/>
            <person name="Borneman A.R."/>
        </authorList>
    </citation>
    <scope>NUCLEOTIDE SEQUENCE [LARGE SCALE GENOMIC DNA]</scope>
    <source>
        <strain evidence="13">cv. Chardonnay</strain>
        <tissue evidence="12">Leaf</tissue>
    </source>
</reference>
<keyword evidence="5 10" id="KW-0732">Signal</keyword>
<dbReference type="CDD" id="cd00010">
    <property type="entry name" value="AAI_LTSS"/>
    <property type="match status" value="1"/>
</dbReference>
<evidence type="ECO:0000256" key="3">
    <source>
        <dbReference type="ARBA" id="ARBA00022475"/>
    </source>
</evidence>
<feature type="signal peptide" evidence="10">
    <location>
        <begin position="1"/>
        <end position="32"/>
    </location>
</feature>